<keyword evidence="1" id="KW-0732">Signal</keyword>
<dbReference type="RefSeq" id="WP_110449778.1">
    <property type="nucleotide sequence ID" value="NZ_CP029479.1"/>
</dbReference>
<dbReference type="Proteomes" id="UP000247763">
    <property type="component" value="Chromosome"/>
</dbReference>
<keyword evidence="4" id="KW-1185">Reference proteome</keyword>
<dbReference type="Gene3D" id="1.10.890.40">
    <property type="match status" value="1"/>
</dbReference>
<evidence type="ECO:0000313" key="4">
    <source>
        <dbReference type="Proteomes" id="UP000247763"/>
    </source>
</evidence>
<dbReference type="Pfam" id="PF18602">
    <property type="entry name" value="Rap1a"/>
    <property type="match status" value="1"/>
</dbReference>
<evidence type="ECO:0000256" key="1">
    <source>
        <dbReference type="SAM" id="SignalP"/>
    </source>
</evidence>
<reference evidence="4" key="1">
    <citation type="submission" date="2018-05" db="EMBL/GenBank/DDBJ databases">
        <title>Genome sequencing of Phenylobacterium sp. HYN0004.</title>
        <authorList>
            <person name="Yi H."/>
            <person name="Baek C."/>
        </authorList>
    </citation>
    <scope>NUCLEOTIDE SEQUENCE [LARGE SCALE GENOMIC DNA]</scope>
    <source>
        <strain evidence="4">HYN0004</strain>
    </source>
</reference>
<feature type="chain" id="PRO_5016265910" description="Rap1a immunity protein domain-containing protein" evidence="1">
    <location>
        <begin position="23"/>
        <end position="116"/>
    </location>
</feature>
<feature type="domain" description="Rap1a immunity protein" evidence="2">
    <location>
        <begin position="40"/>
        <end position="113"/>
    </location>
</feature>
<evidence type="ECO:0000313" key="3">
    <source>
        <dbReference type="EMBL" id="AWM77209.1"/>
    </source>
</evidence>
<sequence length="116" mass="11978">MKSALALALIASLAAAALPARAAGEFMTGKTLKVGLEGWVSDDSDETVRDSAAFGYVIGVHDAMSGTLVCSGDDVTQGLVVQAVLQYLRSHPESLNNSADTVVVAALKGVWPCRNS</sequence>
<name>A0A2Z3HWK7_9CAUL</name>
<proteinExistence type="predicted"/>
<dbReference type="InterPro" id="IPR041238">
    <property type="entry name" value="Rap1a"/>
</dbReference>
<dbReference type="KEGG" id="phb:HYN04_05195"/>
<organism evidence="3 4">
    <name type="scientific">Phenylobacterium parvum</name>
    <dbReference type="NCBI Taxonomy" id="2201350"/>
    <lineage>
        <taxon>Bacteria</taxon>
        <taxon>Pseudomonadati</taxon>
        <taxon>Pseudomonadota</taxon>
        <taxon>Alphaproteobacteria</taxon>
        <taxon>Caulobacterales</taxon>
        <taxon>Caulobacteraceae</taxon>
        <taxon>Phenylobacterium</taxon>
    </lineage>
</organism>
<accession>A0A2Z3HWK7</accession>
<evidence type="ECO:0000259" key="2">
    <source>
        <dbReference type="Pfam" id="PF18602"/>
    </source>
</evidence>
<protein>
    <recommendedName>
        <fullName evidence="2">Rap1a immunity protein domain-containing protein</fullName>
    </recommendedName>
</protein>
<gene>
    <name evidence="3" type="ORF">HYN04_05195</name>
</gene>
<dbReference type="AlphaFoldDB" id="A0A2Z3HWK7"/>
<dbReference type="EMBL" id="CP029479">
    <property type="protein sequence ID" value="AWM77209.1"/>
    <property type="molecule type" value="Genomic_DNA"/>
</dbReference>
<feature type="signal peptide" evidence="1">
    <location>
        <begin position="1"/>
        <end position="22"/>
    </location>
</feature>